<evidence type="ECO:0000313" key="1">
    <source>
        <dbReference type="EMBL" id="KAB2041179.1"/>
    </source>
</evidence>
<accession>A0A5J5SGZ7</accession>
<name>A0A5J5SGZ7_GOSBA</name>
<protein>
    <submittedName>
        <fullName evidence="1">Uncharacterized protein</fullName>
    </submittedName>
</protein>
<dbReference type="Proteomes" id="UP000327439">
    <property type="component" value="Chromosome D02"/>
</dbReference>
<sequence length="73" mass="8328">MMFTQYFFTASEFTGFDILSLSISTRISAPPEKTFFTKYGPSHFGVYFPRCTRSPSLNCLSCTFLLYALIILC</sequence>
<gene>
    <name evidence="1" type="ORF">ES319_D02G130800v1</name>
</gene>
<dbReference type="EMBL" id="CM018216">
    <property type="protein sequence ID" value="KAB2041179.1"/>
    <property type="molecule type" value="Genomic_DNA"/>
</dbReference>
<evidence type="ECO:0000313" key="2">
    <source>
        <dbReference type="Proteomes" id="UP000327439"/>
    </source>
</evidence>
<keyword evidence="2" id="KW-1185">Reference proteome</keyword>
<organism evidence="1 2">
    <name type="scientific">Gossypium barbadense</name>
    <name type="common">Sea Island cotton</name>
    <name type="synonym">Hibiscus barbadensis</name>
    <dbReference type="NCBI Taxonomy" id="3634"/>
    <lineage>
        <taxon>Eukaryota</taxon>
        <taxon>Viridiplantae</taxon>
        <taxon>Streptophyta</taxon>
        <taxon>Embryophyta</taxon>
        <taxon>Tracheophyta</taxon>
        <taxon>Spermatophyta</taxon>
        <taxon>Magnoliopsida</taxon>
        <taxon>eudicotyledons</taxon>
        <taxon>Gunneridae</taxon>
        <taxon>Pentapetalae</taxon>
        <taxon>rosids</taxon>
        <taxon>malvids</taxon>
        <taxon>Malvales</taxon>
        <taxon>Malvaceae</taxon>
        <taxon>Malvoideae</taxon>
        <taxon>Gossypium</taxon>
    </lineage>
</organism>
<proteinExistence type="predicted"/>
<dbReference type="AlphaFoldDB" id="A0A5J5SGZ7"/>
<reference evidence="2" key="1">
    <citation type="journal article" date="2020" name="Nat. Genet.">
        <title>Genomic diversifications of five Gossypium allopolyploid species and their impact on cotton improvement.</title>
        <authorList>
            <person name="Chen Z.J."/>
            <person name="Sreedasyam A."/>
            <person name="Ando A."/>
            <person name="Song Q."/>
            <person name="De Santiago L.M."/>
            <person name="Hulse-Kemp A.M."/>
            <person name="Ding M."/>
            <person name="Ye W."/>
            <person name="Kirkbride R.C."/>
            <person name="Jenkins J."/>
            <person name="Plott C."/>
            <person name="Lovell J."/>
            <person name="Lin Y.M."/>
            <person name="Vaughn R."/>
            <person name="Liu B."/>
            <person name="Simpson S."/>
            <person name="Scheffler B.E."/>
            <person name="Wen L."/>
            <person name="Saski C.A."/>
            <person name="Grover C.E."/>
            <person name="Hu G."/>
            <person name="Conover J.L."/>
            <person name="Carlson J.W."/>
            <person name="Shu S."/>
            <person name="Boston L.B."/>
            <person name="Williams M."/>
            <person name="Peterson D.G."/>
            <person name="McGee K."/>
            <person name="Jones D.C."/>
            <person name="Wendel J.F."/>
            <person name="Stelly D.M."/>
            <person name="Grimwood J."/>
            <person name="Schmutz J."/>
        </authorList>
    </citation>
    <scope>NUCLEOTIDE SEQUENCE [LARGE SCALE GENOMIC DNA]</scope>
    <source>
        <strain evidence="2">cv. 3-79</strain>
    </source>
</reference>